<keyword evidence="3" id="KW-1185">Reference proteome</keyword>
<proteinExistence type="predicted"/>
<evidence type="ECO:0000313" key="3">
    <source>
        <dbReference type="Proteomes" id="UP000747399"/>
    </source>
</evidence>
<name>A0A8J4BT64_9CHLO</name>
<gene>
    <name evidence="2" type="ORF">Vafri_21210</name>
</gene>
<evidence type="ECO:0000313" key="2">
    <source>
        <dbReference type="EMBL" id="GIL67946.1"/>
    </source>
</evidence>
<feature type="compositionally biased region" description="Low complexity" evidence="1">
    <location>
        <begin position="108"/>
        <end position="124"/>
    </location>
</feature>
<feature type="compositionally biased region" description="Pro residues" evidence="1">
    <location>
        <begin position="74"/>
        <end position="94"/>
    </location>
</feature>
<dbReference type="Proteomes" id="UP000747399">
    <property type="component" value="Unassembled WGS sequence"/>
</dbReference>
<evidence type="ECO:0000256" key="1">
    <source>
        <dbReference type="SAM" id="MobiDB-lite"/>
    </source>
</evidence>
<organism evidence="2 3">
    <name type="scientific">Volvox africanus</name>
    <dbReference type="NCBI Taxonomy" id="51714"/>
    <lineage>
        <taxon>Eukaryota</taxon>
        <taxon>Viridiplantae</taxon>
        <taxon>Chlorophyta</taxon>
        <taxon>core chlorophytes</taxon>
        <taxon>Chlorophyceae</taxon>
        <taxon>CS clade</taxon>
        <taxon>Chlamydomonadales</taxon>
        <taxon>Volvocaceae</taxon>
        <taxon>Volvox</taxon>
    </lineage>
</organism>
<accession>A0A8J4BT64</accession>
<dbReference type="EMBL" id="BNCO01000106">
    <property type="protein sequence ID" value="GIL67946.1"/>
    <property type="molecule type" value="Genomic_DNA"/>
</dbReference>
<feature type="region of interest" description="Disordered" evidence="1">
    <location>
        <begin position="55"/>
        <end position="133"/>
    </location>
</feature>
<sequence length="133" mass="13597">MSTSVGDHLHPEGLVGDVRAIVSSSCGYLGPIRRLGRILSLPGAFTLRHSAYTTPPLPGLGLRPITNASRPIAPRSPAPSPLFAPPPTPRPPASPEEDGHRSFPGPHATMEAAPAMPGATAAAGLPTNPVPTP</sequence>
<protein>
    <submittedName>
        <fullName evidence="2">Uncharacterized protein</fullName>
    </submittedName>
</protein>
<dbReference type="AlphaFoldDB" id="A0A8J4BT64"/>
<comment type="caution">
    <text evidence="2">The sequence shown here is derived from an EMBL/GenBank/DDBJ whole genome shotgun (WGS) entry which is preliminary data.</text>
</comment>
<reference evidence="2" key="1">
    <citation type="journal article" date="2021" name="Proc. Natl. Acad. Sci. U.S.A.">
        <title>Three genomes in the algal genus Volvox reveal the fate of a haploid sex-determining region after a transition to homothallism.</title>
        <authorList>
            <person name="Yamamoto K."/>
            <person name="Hamaji T."/>
            <person name="Kawai-Toyooka H."/>
            <person name="Matsuzaki R."/>
            <person name="Takahashi F."/>
            <person name="Nishimura Y."/>
            <person name="Kawachi M."/>
            <person name="Noguchi H."/>
            <person name="Minakuchi Y."/>
            <person name="Umen J.G."/>
            <person name="Toyoda A."/>
            <person name="Nozaki H."/>
        </authorList>
    </citation>
    <scope>NUCLEOTIDE SEQUENCE</scope>
    <source>
        <strain evidence="2">NIES-3780</strain>
    </source>
</reference>